<dbReference type="Proteomes" id="UP000006727">
    <property type="component" value="Chromosome 3"/>
</dbReference>
<evidence type="ECO:0000256" key="1">
    <source>
        <dbReference type="SAM" id="MobiDB-lite"/>
    </source>
</evidence>
<organism evidence="2 3">
    <name type="scientific">Physcomitrium patens</name>
    <name type="common">Spreading-leaved earth moss</name>
    <name type="synonym">Physcomitrella patens</name>
    <dbReference type="NCBI Taxonomy" id="3218"/>
    <lineage>
        <taxon>Eukaryota</taxon>
        <taxon>Viridiplantae</taxon>
        <taxon>Streptophyta</taxon>
        <taxon>Embryophyta</taxon>
        <taxon>Bryophyta</taxon>
        <taxon>Bryophytina</taxon>
        <taxon>Bryopsida</taxon>
        <taxon>Funariidae</taxon>
        <taxon>Funariales</taxon>
        <taxon>Funariaceae</taxon>
        <taxon>Physcomitrium</taxon>
    </lineage>
</organism>
<reference evidence="2 3" key="2">
    <citation type="journal article" date="2018" name="Plant J.">
        <title>The Physcomitrella patens chromosome-scale assembly reveals moss genome structure and evolution.</title>
        <authorList>
            <person name="Lang D."/>
            <person name="Ullrich K.K."/>
            <person name="Murat F."/>
            <person name="Fuchs J."/>
            <person name="Jenkins J."/>
            <person name="Haas F.B."/>
            <person name="Piednoel M."/>
            <person name="Gundlach H."/>
            <person name="Van Bel M."/>
            <person name="Meyberg R."/>
            <person name="Vives C."/>
            <person name="Morata J."/>
            <person name="Symeonidi A."/>
            <person name="Hiss M."/>
            <person name="Muchero W."/>
            <person name="Kamisugi Y."/>
            <person name="Saleh O."/>
            <person name="Blanc G."/>
            <person name="Decker E.L."/>
            <person name="van Gessel N."/>
            <person name="Grimwood J."/>
            <person name="Hayes R.D."/>
            <person name="Graham S.W."/>
            <person name="Gunter L.E."/>
            <person name="McDaniel S.F."/>
            <person name="Hoernstein S.N.W."/>
            <person name="Larsson A."/>
            <person name="Li F.W."/>
            <person name="Perroud P.F."/>
            <person name="Phillips J."/>
            <person name="Ranjan P."/>
            <person name="Rokshar D.S."/>
            <person name="Rothfels C.J."/>
            <person name="Schneider L."/>
            <person name="Shu S."/>
            <person name="Stevenson D.W."/>
            <person name="Thummler F."/>
            <person name="Tillich M."/>
            <person name="Villarreal Aguilar J.C."/>
            <person name="Widiez T."/>
            <person name="Wong G.K."/>
            <person name="Wymore A."/>
            <person name="Zhang Y."/>
            <person name="Zimmer A.D."/>
            <person name="Quatrano R.S."/>
            <person name="Mayer K.F.X."/>
            <person name="Goodstein D."/>
            <person name="Casacuberta J.M."/>
            <person name="Vandepoele K."/>
            <person name="Reski R."/>
            <person name="Cuming A.C."/>
            <person name="Tuskan G.A."/>
            <person name="Maumus F."/>
            <person name="Salse J."/>
            <person name="Schmutz J."/>
            <person name="Rensing S.A."/>
        </authorList>
    </citation>
    <scope>NUCLEOTIDE SEQUENCE [LARGE SCALE GENOMIC DNA]</scope>
    <source>
        <strain evidence="2 3">cv. Gransden 2004</strain>
    </source>
</reference>
<reference evidence="2 3" key="1">
    <citation type="journal article" date="2008" name="Science">
        <title>The Physcomitrella genome reveals evolutionary insights into the conquest of land by plants.</title>
        <authorList>
            <person name="Rensing S."/>
            <person name="Lang D."/>
            <person name="Zimmer A."/>
            <person name="Terry A."/>
            <person name="Salamov A."/>
            <person name="Shapiro H."/>
            <person name="Nishiyama T."/>
            <person name="Perroud P.-F."/>
            <person name="Lindquist E."/>
            <person name="Kamisugi Y."/>
            <person name="Tanahashi T."/>
            <person name="Sakakibara K."/>
            <person name="Fujita T."/>
            <person name="Oishi K."/>
            <person name="Shin-I T."/>
            <person name="Kuroki Y."/>
            <person name="Toyoda A."/>
            <person name="Suzuki Y."/>
            <person name="Hashimoto A."/>
            <person name="Yamaguchi K."/>
            <person name="Sugano A."/>
            <person name="Kohara Y."/>
            <person name="Fujiyama A."/>
            <person name="Anterola A."/>
            <person name="Aoki S."/>
            <person name="Ashton N."/>
            <person name="Barbazuk W.B."/>
            <person name="Barker E."/>
            <person name="Bennetzen J."/>
            <person name="Bezanilla M."/>
            <person name="Blankenship R."/>
            <person name="Cho S.H."/>
            <person name="Dutcher S."/>
            <person name="Estelle M."/>
            <person name="Fawcett J.A."/>
            <person name="Gundlach H."/>
            <person name="Hanada K."/>
            <person name="Heyl A."/>
            <person name="Hicks K.A."/>
            <person name="Hugh J."/>
            <person name="Lohr M."/>
            <person name="Mayer K."/>
            <person name="Melkozernov A."/>
            <person name="Murata T."/>
            <person name="Nelson D."/>
            <person name="Pils B."/>
            <person name="Prigge M."/>
            <person name="Reiss B."/>
            <person name="Renner T."/>
            <person name="Rombauts S."/>
            <person name="Rushton P."/>
            <person name="Sanderfoot A."/>
            <person name="Schween G."/>
            <person name="Shiu S.-H."/>
            <person name="Stueber K."/>
            <person name="Theodoulou F.L."/>
            <person name="Tu H."/>
            <person name="Van de Peer Y."/>
            <person name="Verrier P.J."/>
            <person name="Waters E."/>
            <person name="Wood A."/>
            <person name="Yang L."/>
            <person name="Cove D."/>
            <person name="Cuming A."/>
            <person name="Hasebe M."/>
            <person name="Lucas S."/>
            <person name="Mishler D.B."/>
            <person name="Reski R."/>
            <person name="Grigoriev I."/>
            <person name="Quatrano R.S."/>
            <person name="Boore J.L."/>
        </authorList>
    </citation>
    <scope>NUCLEOTIDE SEQUENCE [LARGE SCALE GENOMIC DNA]</scope>
    <source>
        <strain evidence="2 3">cv. Gransden 2004</strain>
    </source>
</reference>
<reference evidence="2" key="3">
    <citation type="submission" date="2020-12" db="UniProtKB">
        <authorList>
            <consortium name="EnsemblPlants"/>
        </authorList>
    </citation>
    <scope>IDENTIFICATION</scope>
</reference>
<evidence type="ECO:0000313" key="2">
    <source>
        <dbReference type="EnsemblPlants" id="Pp3c3_15420V3.2"/>
    </source>
</evidence>
<proteinExistence type="predicted"/>
<keyword evidence="3" id="KW-1185">Reference proteome</keyword>
<protein>
    <submittedName>
        <fullName evidence="2">Uncharacterized protein</fullName>
    </submittedName>
</protein>
<sequence>MGVECERFFVRRRNSKMSLGNNFSSNPSDTLHTSSAV</sequence>
<dbReference type="AlphaFoldDB" id="A0A7I4DFD7"/>
<accession>A0A7I4DFD7</accession>
<name>A0A7I4DFD7_PHYPA</name>
<evidence type="ECO:0000313" key="3">
    <source>
        <dbReference type="Proteomes" id="UP000006727"/>
    </source>
</evidence>
<dbReference type="EMBL" id="ABEU02000003">
    <property type="status" value="NOT_ANNOTATED_CDS"/>
    <property type="molecule type" value="Genomic_DNA"/>
</dbReference>
<feature type="region of interest" description="Disordered" evidence="1">
    <location>
        <begin position="16"/>
        <end position="37"/>
    </location>
</feature>
<dbReference type="Gramene" id="Pp3c3_15420V3.2">
    <property type="protein sequence ID" value="Pp3c3_15420V3.2"/>
    <property type="gene ID" value="Pp3c3_15420"/>
</dbReference>
<dbReference type="EnsemblPlants" id="Pp3c3_15420V3.2">
    <property type="protein sequence ID" value="Pp3c3_15420V3.2"/>
    <property type="gene ID" value="Pp3c3_15420"/>
</dbReference>